<dbReference type="PROSITE" id="PS51257">
    <property type="entry name" value="PROKAR_LIPOPROTEIN"/>
    <property type="match status" value="1"/>
</dbReference>
<comment type="caution">
    <text evidence="4">The sequence shown here is derived from an EMBL/GenBank/DDBJ whole genome shotgun (WGS) entry which is preliminary data.</text>
</comment>
<dbReference type="EMBL" id="JAFBFC010000016">
    <property type="protein sequence ID" value="MBM7705106.1"/>
    <property type="molecule type" value="Genomic_DNA"/>
</dbReference>
<dbReference type="Proteomes" id="UP000809829">
    <property type="component" value="Unassembled WGS sequence"/>
</dbReference>
<gene>
    <name evidence="4" type="ORF">JOC83_004020</name>
</gene>
<keyword evidence="5" id="KW-1185">Reference proteome</keyword>
<accession>A0ABS2R277</accession>
<feature type="region of interest" description="Disordered" evidence="1">
    <location>
        <begin position="178"/>
        <end position="212"/>
    </location>
</feature>
<evidence type="ECO:0000256" key="2">
    <source>
        <dbReference type="SAM" id="SignalP"/>
    </source>
</evidence>
<evidence type="ECO:0000313" key="5">
    <source>
        <dbReference type="Proteomes" id="UP000809829"/>
    </source>
</evidence>
<evidence type="ECO:0000256" key="1">
    <source>
        <dbReference type="SAM" id="MobiDB-lite"/>
    </source>
</evidence>
<dbReference type="RefSeq" id="WP_205189090.1">
    <property type="nucleotide sequence ID" value="NZ_JAFBFC010000016.1"/>
</dbReference>
<protein>
    <submittedName>
        <fullName evidence="4">Spore germination protein D</fullName>
    </submittedName>
</protein>
<feature type="chain" id="PRO_5045680889" evidence="2">
    <location>
        <begin position="24"/>
        <end position="212"/>
    </location>
</feature>
<name>A0ABS2R277_9BACI</name>
<dbReference type="InterPro" id="IPR041262">
    <property type="entry name" value="GerD_central"/>
</dbReference>
<sequence>MKKKPLLLLLYATTCALLLGACAPQDEEGGMDYDQTKKMVVDILKTDDGKKAIQEVLKDEEIKKELVMDQAMVKETITTTLTSEKGVDFWKQTFSDPKFAETFAKSVQKEQEALMKKLIKDPEYQASLMEVLKNPEMEKQVVEVLKGQEFRAHLQKVMTETFESPLYKAKIQDLLMKAAAETQGEGSSKEKSEEGSEESGGSEGGASEQEQG</sequence>
<dbReference type="NCBIfam" id="NF040801">
    <property type="entry name" value="spore_GerD"/>
    <property type="match status" value="1"/>
</dbReference>
<organism evidence="4 5">
    <name type="scientific">Priestia iocasae</name>
    <dbReference type="NCBI Taxonomy" id="2291674"/>
    <lineage>
        <taxon>Bacteria</taxon>
        <taxon>Bacillati</taxon>
        <taxon>Bacillota</taxon>
        <taxon>Bacilli</taxon>
        <taxon>Bacillales</taxon>
        <taxon>Bacillaceae</taxon>
        <taxon>Priestia</taxon>
    </lineage>
</organism>
<evidence type="ECO:0000259" key="3">
    <source>
        <dbReference type="Pfam" id="PF17898"/>
    </source>
</evidence>
<proteinExistence type="predicted"/>
<feature type="signal peptide" evidence="2">
    <location>
        <begin position="1"/>
        <end position="23"/>
    </location>
</feature>
<feature type="domain" description="Spore germination GerD central core" evidence="3">
    <location>
        <begin position="66"/>
        <end position="179"/>
    </location>
</feature>
<keyword evidence="2" id="KW-0732">Signal</keyword>
<evidence type="ECO:0000313" key="4">
    <source>
        <dbReference type="EMBL" id="MBM7705106.1"/>
    </source>
</evidence>
<dbReference type="Pfam" id="PF17898">
    <property type="entry name" value="GerD"/>
    <property type="match status" value="1"/>
</dbReference>
<reference evidence="4 5" key="1">
    <citation type="submission" date="2021-01" db="EMBL/GenBank/DDBJ databases">
        <title>Genomic Encyclopedia of Type Strains, Phase IV (KMG-IV): sequencing the most valuable type-strain genomes for metagenomic binning, comparative biology and taxonomic classification.</title>
        <authorList>
            <person name="Goeker M."/>
        </authorList>
    </citation>
    <scope>NUCLEOTIDE SEQUENCE [LARGE SCALE GENOMIC DNA]</scope>
    <source>
        <strain evidence="4 5">DSM 104297</strain>
    </source>
</reference>